<comment type="subcellular location">
    <subcellularLocation>
        <location evidence="1">Cytoplasm</location>
    </subcellularLocation>
</comment>
<sequence>MKKKKLLFGATAVATTIATEVTAQADSVNDNATANVAQVSVQSPTKTAENKVATADKAVADAQTSVDQAQTNFDTAQKNLADANTNKTTADSQVEAKKSEVSTAKDAVDTAQKALDTKGSKAELDQAQTDFDSAKSAQANAQKDLTEKQTAKENADKAVVPAKEDLATAKDTQSLLQEAVDHAKSKQQAQANVVTDLQNKLNQANQTATKTNVQIHVTNELKQAVQKYVNDVYANADKTTLNNDAKAIQDALTNPKKYGFPHTDITGSGSNSKIETKNNGGPLSINYIPSSEDEELMEQHNNHPLYASSKQLVGNLTNKQLLELEQFTADIINAMRDALGISDKVGHVIVNQDAINIANQLGKNEVATTNANITKDVANKYGLDYSKLRNELLIDRYGFFFNFVAQSLPWKMSYVKGMLAYNLNEYISLGILLPNGQTVTDRNGNPLYDHDLVGLESKSLLGITPNLIKQAKNNTNKDQYFGWSHPDFPNRKNDINVSTRFIFIPQSMITDKSKFDQTPLFQNTTNDTTALRSEFDQATSRLQSLTNTLTQAQVKLDTANAQVKTAQTAYDQALKQQTNADQALATAKTALQTADQNLAIAQTKLDSAKQAYADSLKDTATKQEALKQAQTTLAQKQAELDNLVALQTKANSHLADANINYLNAERQLKDAQNQLAVAKDAFNKATSTQKEAQKQADQDPAELQEALVTAQQNLVTAQTNLAQAQAQKDEAQKIFDTESAKLQELQTKLTEAKQALETAKTNATKANNHYESLLNADKNLAQAQTAYDQAVLAYNKVQADLATAQAKLASAKQTQQQAQAELAKAKQEQMTLMNFEKAYQAAQSENPARKLNVHTVGNEKQQPAKKNNVLPQMGDKNSLAGVVLGMTTTLTALDTAIVSRRKRS</sequence>
<evidence type="ECO:0000256" key="9">
    <source>
        <dbReference type="SAM" id="Coils"/>
    </source>
</evidence>
<dbReference type="Proteomes" id="UP001238155">
    <property type="component" value="Chromosome"/>
</dbReference>
<feature type="region of interest" description="Disordered" evidence="10">
    <location>
        <begin position="131"/>
        <end position="157"/>
    </location>
</feature>
<feature type="domain" description="Gram-positive cocci surface proteins LPxTG" evidence="12">
    <location>
        <begin position="870"/>
        <end position="904"/>
    </location>
</feature>
<evidence type="ECO:0000256" key="8">
    <source>
        <dbReference type="ARBA" id="ARBA00023175"/>
    </source>
</evidence>
<proteinExistence type="predicted"/>
<dbReference type="InterPro" id="IPR019931">
    <property type="entry name" value="LPXTG_anchor"/>
</dbReference>
<dbReference type="Gene3D" id="1.20.120.330">
    <property type="entry name" value="Nucleotidyltransferases domain 2"/>
    <property type="match status" value="1"/>
</dbReference>
<feature type="coiled-coil region" evidence="9">
    <location>
        <begin position="59"/>
        <end position="86"/>
    </location>
</feature>
<dbReference type="PROSITE" id="PS50847">
    <property type="entry name" value="GRAM_POS_ANCHORING"/>
    <property type="match status" value="1"/>
</dbReference>
<evidence type="ECO:0000256" key="2">
    <source>
        <dbReference type="ARBA" id="ARBA00022490"/>
    </source>
</evidence>
<dbReference type="RefSeq" id="WP_278506396.1">
    <property type="nucleotide sequence ID" value="NZ_CAJKXD010000003.1"/>
</dbReference>
<feature type="compositionally biased region" description="Basic and acidic residues" evidence="10">
    <location>
        <begin position="144"/>
        <end position="157"/>
    </location>
</feature>
<evidence type="ECO:0000256" key="4">
    <source>
        <dbReference type="ARBA" id="ARBA00022525"/>
    </source>
</evidence>
<feature type="signal peptide" evidence="11">
    <location>
        <begin position="1"/>
        <end position="25"/>
    </location>
</feature>
<dbReference type="SUPFAM" id="SSF57997">
    <property type="entry name" value="Tropomyosin"/>
    <property type="match status" value="2"/>
</dbReference>
<name>A0AAJ6FR62_9LACO</name>
<dbReference type="PANTHER" id="PTHR46349:SF6">
    <property type="entry name" value="MYOSIN-6-LIKE"/>
    <property type="match status" value="1"/>
</dbReference>
<keyword evidence="2" id="KW-0963">Cytoplasm</keyword>
<feature type="compositionally biased region" description="Polar residues" evidence="10">
    <location>
        <begin position="131"/>
        <end position="143"/>
    </location>
</feature>
<feature type="chain" id="PRO_5042575307" description="Gram-positive cocci surface proteins LPxTG domain-containing protein" evidence="11">
    <location>
        <begin position="26"/>
        <end position="904"/>
    </location>
</feature>
<evidence type="ECO:0000256" key="5">
    <source>
        <dbReference type="ARBA" id="ARBA00022729"/>
    </source>
</evidence>
<evidence type="ECO:0000259" key="12">
    <source>
        <dbReference type="PROSITE" id="PS50847"/>
    </source>
</evidence>
<dbReference type="GO" id="GO:0005923">
    <property type="term" value="C:bicellular tight junction"/>
    <property type="evidence" value="ECO:0007669"/>
    <property type="project" value="TreeGrafter"/>
</dbReference>
<evidence type="ECO:0000256" key="6">
    <source>
        <dbReference type="ARBA" id="ARBA00023088"/>
    </source>
</evidence>
<keyword evidence="8" id="KW-0505">Motor protein</keyword>
<evidence type="ECO:0000313" key="14">
    <source>
        <dbReference type="Proteomes" id="UP001238155"/>
    </source>
</evidence>
<dbReference type="PANTHER" id="PTHR46349">
    <property type="entry name" value="CINGULIN-LIKE PROTEIN 1-RELATED"/>
    <property type="match status" value="1"/>
</dbReference>
<evidence type="ECO:0000256" key="10">
    <source>
        <dbReference type="SAM" id="MobiDB-lite"/>
    </source>
</evidence>
<keyword evidence="3" id="KW-0134">Cell wall</keyword>
<feature type="coiled-coil region" evidence="9">
    <location>
        <begin position="535"/>
        <end position="845"/>
    </location>
</feature>
<keyword evidence="4" id="KW-0964">Secreted</keyword>
<evidence type="ECO:0000256" key="3">
    <source>
        <dbReference type="ARBA" id="ARBA00022512"/>
    </source>
</evidence>
<evidence type="ECO:0000313" key="13">
    <source>
        <dbReference type="EMBL" id="WHQ80774.1"/>
    </source>
</evidence>
<protein>
    <recommendedName>
        <fullName evidence="12">Gram-positive cocci surface proteins LPxTG domain-containing protein</fullName>
    </recommendedName>
</protein>
<accession>A0AAJ6FR62</accession>
<dbReference type="EMBL" id="CP123751">
    <property type="protein sequence ID" value="WHQ80774.1"/>
    <property type="molecule type" value="Genomic_DNA"/>
</dbReference>
<dbReference type="AlphaFoldDB" id="A0AAJ6FR62"/>
<organism evidence="13 14">
    <name type="scientific">Ligilactobacillus animalis</name>
    <dbReference type="NCBI Taxonomy" id="1605"/>
    <lineage>
        <taxon>Bacteria</taxon>
        <taxon>Bacillati</taxon>
        <taxon>Bacillota</taxon>
        <taxon>Bacilli</taxon>
        <taxon>Lactobacillales</taxon>
        <taxon>Lactobacillaceae</taxon>
        <taxon>Ligilactobacillus</taxon>
    </lineage>
</organism>
<evidence type="ECO:0000256" key="1">
    <source>
        <dbReference type="ARBA" id="ARBA00004496"/>
    </source>
</evidence>
<evidence type="ECO:0000256" key="11">
    <source>
        <dbReference type="SAM" id="SignalP"/>
    </source>
</evidence>
<reference evidence="13" key="1">
    <citation type="submission" date="2023-04" db="EMBL/GenBank/DDBJ databases">
        <title>Four porcine-derived lactic acid bacteria strains analyses and their evaluation as potential probiotics based on genomics.</title>
        <authorList>
            <person name="Niu D."/>
        </authorList>
    </citation>
    <scope>NUCLEOTIDE SEQUENCE</scope>
    <source>
        <strain evidence="13">ZSB1</strain>
    </source>
</reference>
<keyword evidence="6" id="KW-0572">Peptidoglycan-anchor</keyword>
<keyword evidence="5 11" id="KW-0732">Signal</keyword>
<gene>
    <name evidence="13" type="ORF">QFF56_03560</name>
</gene>
<keyword evidence="7" id="KW-0518">Myosin</keyword>
<evidence type="ECO:0000256" key="7">
    <source>
        <dbReference type="ARBA" id="ARBA00023123"/>
    </source>
</evidence>
<keyword evidence="9" id="KW-0175">Coiled coil</keyword>